<sequence>MSDKEIELYLKTLDEGLKAAERQMLEEETLYNESVTIRDENNQIVNIPAKDLLAKHFYN</sequence>
<dbReference type="Proteomes" id="UP000016600">
    <property type="component" value="Unassembled WGS sequence"/>
</dbReference>
<evidence type="ECO:0000313" key="1">
    <source>
        <dbReference type="EMBL" id="ERK01402.1"/>
    </source>
</evidence>
<proteinExistence type="predicted"/>
<name>U2KSD8_9BACT</name>
<accession>U2KSD8</accession>
<evidence type="ECO:0000313" key="2">
    <source>
        <dbReference type="Proteomes" id="UP000016600"/>
    </source>
</evidence>
<dbReference type="RefSeq" id="WP_021583947.1">
    <property type="nucleotide sequence ID" value="NZ_AWET01000029.1"/>
</dbReference>
<comment type="caution">
    <text evidence="1">The sequence shown here is derived from an EMBL/GenBank/DDBJ whole genome shotgun (WGS) entry which is preliminary data.</text>
</comment>
<dbReference type="AlphaFoldDB" id="U2KSD8"/>
<dbReference type="EMBL" id="AWET01000029">
    <property type="protein sequence ID" value="ERK01402.1"/>
    <property type="molecule type" value="Genomic_DNA"/>
</dbReference>
<dbReference type="PATRIC" id="fig|1081904.3.peg.1287"/>
<organism evidence="1 2">
    <name type="scientific">Hoylesella pleuritidis F0068</name>
    <dbReference type="NCBI Taxonomy" id="1081904"/>
    <lineage>
        <taxon>Bacteria</taxon>
        <taxon>Pseudomonadati</taxon>
        <taxon>Bacteroidota</taxon>
        <taxon>Bacteroidia</taxon>
        <taxon>Bacteroidales</taxon>
        <taxon>Prevotellaceae</taxon>
        <taxon>Hoylesella</taxon>
    </lineage>
</organism>
<protein>
    <submittedName>
        <fullName evidence="1">Uncharacterized protein</fullName>
    </submittedName>
</protein>
<keyword evidence="2" id="KW-1185">Reference proteome</keyword>
<reference evidence="1 2" key="1">
    <citation type="submission" date="2013-08" db="EMBL/GenBank/DDBJ databases">
        <authorList>
            <person name="Durkin A.S."/>
            <person name="Haft D.R."/>
            <person name="McCorrison J."/>
            <person name="Torralba M."/>
            <person name="Gillis M."/>
            <person name="Haft D.H."/>
            <person name="Methe B."/>
            <person name="Sutton G."/>
            <person name="Nelson K.E."/>
        </authorList>
    </citation>
    <scope>NUCLEOTIDE SEQUENCE [LARGE SCALE GENOMIC DNA]</scope>
    <source>
        <strain evidence="1 2">F0068</strain>
    </source>
</reference>
<gene>
    <name evidence="1" type="ORF">HMPREF1218_1682</name>
</gene>